<gene>
    <name evidence="1" type="ORF">PPL_00809</name>
</gene>
<dbReference type="RefSeq" id="XP_020438352.1">
    <property type="nucleotide sequence ID" value="XM_020571829.1"/>
</dbReference>
<comment type="caution">
    <text evidence="1">The sequence shown here is derived from an EMBL/GenBank/DDBJ whole genome shotgun (WGS) entry which is preliminary data.</text>
</comment>
<name>D3AXH8_HETP5</name>
<evidence type="ECO:0000313" key="2">
    <source>
        <dbReference type="Proteomes" id="UP000001396"/>
    </source>
</evidence>
<proteinExistence type="predicted"/>
<accession>D3AXH8</accession>
<evidence type="ECO:0000313" key="1">
    <source>
        <dbReference type="EMBL" id="EFA86247.1"/>
    </source>
</evidence>
<dbReference type="Proteomes" id="UP000001396">
    <property type="component" value="Unassembled WGS sequence"/>
</dbReference>
<protein>
    <submittedName>
        <fullName evidence="1">Uncharacterized protein</fullName>
    </submittedName>
</protein>
<dbReference type="EMBL" id="ADBJ01000003">
    <property type="protein sequence ID" value="EFA86247.1"/>
    <property type="molecule type" value="Genomic_DNA"/>
</dbReference>
<organism evidence="1 2">
    <name type="scientific">Heterostelium pallidum (strain ATCC 26659 / Pp 5 / PN500)</name>
    <name type="common">Cellular slime mold</name>
    <name type="synonym">Polysphondylium pallidum</name>
    <dbReference type="NCBI Taxonomy" id="670386"/>
    <lineage>
        <taxon>Eukaryota</taxon>
        <taxon>Amoebozoa</taxon>
        <taxon>Evosea</taxon>
        <taxon>Eumycetozoa</taxon>
        <taxon>Dictyostelia</taxon>
        <taxon>Acytosteliales</taxon>
        <taxon>Acytosteliaceae</taxon>
        <taxon>Heterostelium</taxon>
    </lineage>
</organism>
<dbReference type="InParanoid" id="D3AXH8"/>
<reference evidence="1 2" key="1">
    <citation type="journal article" date="2011" name="Genome Res.">
        <title>Phylogeny-wide analysis of social amoeba genomes highlights ancient origins for complex intercellular communication.</title>
        <authorList>
            <person name="Heidel A.J."/>
            <person name="Lawal H.M."/>
            <person name="Felder M."/>
            <person name="Schilde C."/>
            <person name="Helps N.R."/>
            <person name="Tunggal B."/>
            <person name="Rivero F."/>
            <person name="John U."/>
            <person name="Schleicher M."/>
            <person name="Eichinger L."/>
            <person name="Platzer M."/>
            <person name="Noegel A.A."/>
            <person name="Schaap P."/>
            <person name="Gloeckner G."/>
        </authorList>
    </citation>
    <scope>NUCLEOTIDE SEQUENCE [LARGE SCALE GENOMIC DNA]</scope>
    <source>
        <strain evidence="2">ATCC 26659 / Pp 5 / PN500</strain>
    </source>
</reference>
<sequence>MNVALFFLHFQNKTTKKSNNSLKYISNKPYIIICIVCTLDKPSSSFYFIDLAHLVNSLCSSDTGDTDQINVVSLSKLCEDWMIFMEASPWVDEVYGQKTGLELYSFDIGNQYFTNQILKLSKENNFYFEKIHNILNGNPYYQSDQGVKPTHGFVVIDTNEKVVAFCFITRYPTQDIYIDYVFVCSTQGKQIGANLFCSVVESLQPRPKVIFIESKISPQAEHFWFNKIQFTPEEDNEGQKFLKIADRSNFQLIK</sequence>
<dbReference type="InterPro" id="IPR016181">
    <property type="entry name" value="Acyl_CoA_acyltransferase"/>
</dbReference>
<dbReference type="SUPFAM" id="SSF55729">
    <property type="entry name" value="Acyl-CoA N-acyltransferases (Nat)"/>
    <property type="match status" value="1"/>
</dbReference>
<dbReference type="AlphaFoldDB" id="D3AXH8"/>
<dbReference type="GeneID" id="31356340"/>
<keyword evidence="2" id="KW-1185">Reference proteome</keyword>